<reference evidence="1" key="1">
    <citation type="submission" date="2025-08" db="UniProtKB">
        <authorList>
            <consortium name="Ensembl"/>
        </authorList>
    </citation>
    <scope>IDENTIFICATION</scope>
</reference>
<dbReference type="GeneTree" id="ENSGT00940000176955"/>
<dbReference type="Ensembl" id="ENSACIT00000016269.1">
    <property type="protein sequence ID" value="ENSACIP00000015855.1"/>
    <property type="gene ID" value="ENSACIG00000012307.1"/>
</dbReference>
<keyword evidence="2" id="KW-1185">Reference proteome</keyword>
<evidence type="ECO:0008006" key="3">
    <source>
        <dbReference type="Google" id="ProtNLM"/>
    </source>
</evidence>
<protein>
    <recommendedName>
        <fullName evidence="3">Endonuclease/exonuclease/phosphatase domain-containing protein</fullName>
    </recommendedName>
</protein>
<dbReference type="Gene3D" id="3.60.10.10">
    <property type="entry name" value="Endonuclease/exonuclease/phosphatase"/>
    <property type="match status" value="1"/>
</dbReference>
<dbReference type="OMA" id="IFLSHYN"/>
<evidence type="ECO:0000313" key="2">
    <source>
        <dbReference type="Proteomes" id="UP000261340"/>
    </source>
</evidence>
<dbReference type="AlphaFoldDB" id="A0A3Q0S610"/>
<sequence length="111" mass="12814">MKLPTGGRSPVCCHGFDFLVFPCVFRFLFLNDLQADIVFLQETHLSKTSAHTLSSPQFPHMFSACYNSKQRGVAILINRKINFNINKTKIDPEGRFIIERDLRWSSHDQRA</sequence>
<dbReference type="InterPro" id="IPR036691">
    <property type="entry name" value="Endo/exonu/phosph_ase_sf"/>
</dbReference>
<name>A0A3Q0S610_AMPCI</name>
<dbReference type="Proteomes" id="UP000261340">
    <property type="component" value="Unplaced"/>
</dbReference>
<proteinExistence type="predicted"/>
<organism evidence="1 2">
    <name type="scientific">Amphilophus citrinellus</name>
    <name type="common">Midas cichlid</name>
    <name type="synonym">Cichlasoma citrinellum</name>
    <dbReference type="NCBI Taxonomy" id="61819"/>
    <lineage>
        <taxon>Eukaryota</taxon>
        <taxon>Metazoa</taxon>
        <taxon>Chordata</taxon>
        <taxon>Craniata</taxon>
        <taxon>Vertebrata</taxon>
        <taxon>Euteleostomi</taxon>
        <taxon>Actinopterygii</taxon>
        <taxon>Neopterygii</taxon>
        <taxon>Teleostei</taxon>
        <taxon>Neoteleostei</taxon>
        <taxon>Acanthomorphata</taxon>
        <taxon>Ovalentaria</taxon>
        <taxon>Cichlomorphae</taxon>
        <taxon>Cichliformes</taxon>
        <taxon>Cichlidae</taxon>
        <taxon>New World cichlids</taxon>
        <taxon>Cichlasomatinae</taxon>
        <taxon>Heroini</taxon>
        <taxon>Amphilophus</taxon>
    </lineage>
</organism>
<dbReference type="SUPFAM" id="SSF56219">
    <property type="entry name" value="DNase I-like"/>
    <property type="match status" value="1"/>
</dbReference>
<evidence type="ECO:0000313" key="1">
    <source>
        <dbReference type="Ensembl" id="ENSACIP00000015855.1"/>
    </source>
</evidence>
<reference evidence="1" key="2">
    <citation type="submission" date="2025-09" db="UniProtKB">
        <authorList>
            <consortium name="Ensembl"/>
        </authorList>
    </citation>
    <scope>IDENTIFICATION</scope>
</reference>
<accession>A0A3Q0S610</accession>